<protein>
    <submittedName>
        <fullName evidence="1">Uncharacterized protein</fullName>
    </submittedName>
</protein>
<proteinExistence type="predicted"/>
<reference evidence="2" key="1">
    <citation type="journal article" date="2020" name="Nat. Commun.">
        <title>Genome assembly of wild tea tree DASZ reveals pedigree and selection history of tea varieties.</title>
        <authorList>
            <person name="Zhang W."/>
            <person name="Zhang Y."/>
            <person name="Qiu H."/>
            <person name="Guo Y."/>
            <person name="Wan H."/>
            <person name="Zhang X."/>
            <person name="Scossa F."/>
            <person name="Alseekh S."/>
            <person name="Zhang Q."/>
            <person name="Wang P."/>
            <person name="Xu L."/>
            <person name="Schmidt M.H."/>
            <person name="Jia X."/>
            <person name="Li D."/>
            <person name="Zhu A."/>
            <person name="Guo F."/>
            <person name="Chen W."/>
            <person name="Ni D."/>
            <person name="Usadel B."/>
            <person name="Fernie A.R."/>
            <person name="Wen W."/>
        </authorList>
    </citation>
    <scope>NUCLEOTIDE SEQUENCE [LARGE SCALE GENOMIC DNA]</scope>
    <source>
        <strain evidence="2">cv. G240</strain>
    </source>
</reference>
<name>A0A7J7HLW5_CAMSI</name>
<evidence type="ECO:0000313" key="1">
    <source>
        <dbReference type="EMBL" id="KAF5953853.1"/>
    </source>
</evidence>
<gene>
    <name evidence="1" type="ORF">HYC85_006709</name>
</gene>
<accession>A0A7J7HLW5</accession>
<evidence type="ECO:0000313" key="2">
    <source>
        <dbReference type="Proteomes" id="UP000593564"/>
    </source>
</evidence>
<dbReference type="AlphaFoldDB" id="A0A7J7HLW5"/>
<keyword evidence="2" id="KW-1185">Reference proteome</keyword>
<dbReference type="Proteomes" id="UP000593564">
    <property type="component" value="Unassembled WGS sequence"/>
</dbReference>
<reference evidence="1 2" key="2">
    <citation type="submission" date="2020-07" db="EMBL/GenBank/DDBJ databases">
        <title>Genome assembly of wild tea tree DASZ reveals pedigree and selection history of tea varieties.</title>
        <authorList>
            <person name="Zhang W."/>
        </authorList>
    </citation>
    <scope>NUCLEOTIDE SEQUENCE [LARGE SCALE GENOMIC DNA]</scope>
    <source>
        <strain evidence="2">cv. G240</strain>
        <tissue evidence="1">Leaf</tissue>
    </source>
</reference>
<comment type="caution">
    <text evidence="1">The sequence shown here is derived from an EMBL/GenBank/DDBJ whole genome shotgun (WGS) entry which is preliminary data.</text>
</comment>
<sequence>MKTPSSSSSSSSSSSLKSTAFTLPTEIEEQQSYNWWIQPSTITKICKIIYTSSSVIQD</sequence>
<dbReference type="EMBL" id="JACBKZ010000003">
    <property type="protein sequence ID" value="KAF5953853.1"/>
    <property type="molecule type" value="Genomic_DNA"/>
</dbReference>
<organism evidence="1 2">
    <name type="scientific">Camellia sinensis</name>
    <name type="common">Tea plant</name>
    <name type="synonym">Thea sinensis</name>
    <dbReference type="NCBI Taxonomy" id="4442"/>
    <lineage>
        <taxon>Eukaryota</taxon>
        <taxon>Viridiplantae</taxon>
        <taxon>Streptophyta</taxon>
        <taxon>Embryophyta</taxon>
        <taxon>Tracheophyta</taxon>
        <taxon>Spermatophyta</taxon>
        <taxon>Magnoliopsida</taxon>
        <taxon>eudicotyledons</taxon>
        <taxon>Gunneridae</taxon>
        <taxon>Pentapetalae</taxon>
        <taxon>asterids</taxon>
        <taxon>Ericales</taxon>
        <taxon>Theaceae</taxon>
        <taxon>Camellia</taxon>
    </lineage>
</organism>